<keyword evidence="4" id="KW-1185">Reference proteome</keyword>
<reference evidence="3" key="4">
    <citation type="submission" date="2024-02" db="EMBL/GenBank/DDBJ databases">
        <title>Comparative genomics of Cryptococcus and Kwoniella reveals pathogenesis evolution and contrasting modes of karyotype evolution via chromosome fusion or intercentromeric recombination.</title>
        <authorList>
            <person name="Coelho M.A."/>
            <person name="David-Palma M."/>
            <person name="Shea T."/>
            <person name="Bowers K."/>
            <person name="McGinley-Smith S."/>
            <person name="Mohammad A.W."/>
            <person name="Gnirke A."/>
            <person name="Yurkov A.M."/>
            <person name="Nowrousian M."/>
            <person name="Sun S."/>
            <person name="Cuomo C.A."/>
            <person name="Heitman J."/>
        </authorList>
    </citation>
    <scope>NUCLEOTIDE SEQUENCE</scope>
    <source>
        <strain evidence="3">CBS 10737</strain>
    </source>
</reference>
<reference evidence="2" key="3">
    <citation type="submission" date="2016-07" db="EMBL/GenBank/DDBJ databases">
        <title>Evolution of pathogenesis and genome organization in the Tremellales.</title>
        <authorList>
            <person name="Cuomo C."/>
            <person name="Litvintseva A."/>
            <person name="Heitman J."/>
            <person name="Chen Y."/>
            <person name="Sun S."/>
            <person name="Springer D."/>
            <person name="Dromer F."/>
            <person name="Young S."/>
            <person name="Zeng Q."/>
            <person name="Chapman S."/>
            <person name="Gujja S."/>
            <person name="Saif S."/>
            <person name="Birren B."/>
        </authorList>
    </citation>
    <scope>NUCLEOTIDE SEQUENCE</scope>
    <source>
        <strain evidence="2">CBS 10737</strain>
    </source>
</reference>
<dbReference type="OrthoDB" id="2563656at2759"/>
<reference evidence="3" key="2">
    <citation type="submission" date="2013-07" db="EMBL/GenBank/DDBJ databases">
        <authorList>
            <consortium name="The Broad Institute Genome Sequencing Platform"/>
            <person name="Cuomo C."/>
            <person name="Litvintseva A."/>
            <person name="Chen Y."/>
            <person name="Heitman J."/>
            <person name="Sun S."/>
            <person name="Springer D."/>
            <person name="Dromer F."/>
            <person name="Young S.K."/>
            <person name="Zeng Q."/>
            <person name="Gargeya S."/>
            <person name="Fitzgerald M."/>
            <person name="Abouelleil A."/>
            <person name="Alvarado L."/>
            <person name="Berlin A.M."/>
            <person name="Chapman S.B."/>
            <person name="Dewar J."/>
            <person name="Goldberg J."/>
            <person name="Griggs A."/>
            <person name="Gujja S."/>
            <person name="Hansen M."/>
            <person name="Howarth C."/>
            <person name="Imamovic A."/>
            <person name="Larimer J."/>
            <person name="McCowan C."/>
            <person name="Murphy C."/>
            <person name="Pearson M."/>
            <person name="Priest M."/>
            <person name="Roberts A."/>
            <person name="Saif S."/>
            <person name="Shea T."/>
            <person name="Sykes S."/>
            <person name="Wortman J."/>
            <person name="Nusbaum C."/>
            <person name="Birren B."/>
        </authorList>
    </citation>
    <scope>NUCLEOTIDE SEQUENCE</scope>
    <source>
        <strain evidence="3">CBS 10737</strain>
    </source>
</reference>
<proteinExistence type="predicted"/>
<evidence type="ECO:0000313" key="4">
    <source>
        <dbReference type="Proteomes" id="UP000094020"/>
    </source>
</evidence>
<feature type="region of interest" description="Disordered" evidence="1">
    <location>
        <begin position="1"/>
        <end position="23"/>
    </location>
</feature>
<dbReference type="EMBL" id="CP144520">
    <property type="protein sequence ID" value="WWC68208.1"/>
    <property type="molecule type" value="Genomic_DNA"/>
</dbReference>
<dbReference type="GeneID" id="30175145"/>
<accession>A0A1B9HUQ3</accession>
<dbReference type="EMBL" id="KV700117">
    <property type="protein sequence ID" value="OCF47002.1"/>
    <property type="molecule type" value="Genomic_DNA"/>
</dbReference>
<organism evidence="2">
    <name type="scientific">Kwoniella pini CBS 10737</name>
    <dbReference type="NCBI Taxonomy" id="1296096"/>
    <lineage>
        <taxon>Eukaryota</taxon>
        <taxon>Fungi</taxon>
        <taxon>Dikarya</taxon>
        <taxon>Basidiomycota</taxon>
        <taxon>Agaricomycotina</taxon>
        <taxon>Tremellomycetes</taxon>
        <taxon>Tremellales</taxon>
        <taxon>Cryptococcaceae</taxon>
        <taxon>Kwoniella</taxon>
    </lineage>
</organism>
<name>A0A1B9HUQ3_9TREE</name>
<evidence type="ECO:0008006" key="5">
    <source>
        <dbReference type="Google" id="ProtNLM"/>
    </source>
</evidence>
<reference evidence="2" key="1">
    <citation type="submission" date="2013-07" db="EMBL/GenBank/DDBJ databases">
        <title>The Genome Sequence of Cryptococcus pinus CBS10737.</title>
        <authorList>
            <consortium name="The Broad Institute Genome Sequencing Platform"/>
            <person name="Cuomo C."/>
            <person name="Litvintseva A."/>
            <person name="Chen Y."/>
            <person name="Heitman J."/>
            <person name="Sun S."/>
            <person name="Springer D."/>
            <person name="Dromer F."/>
            <person name="Young S.K."/>
            <person name="Zeng Q."/>
            <person name="Gargeya S."/>
            <person name="Fitzgerald M."/>
            <person name="Abouelleil A."/>
            <person name="Alvarado L."/>
            <person name="Berlin A.M."/>
            <person name="Chapman S.B."/>
            <person name="Dewar J."/>
            <person name="Goldberg J."/>
            <person name="Griggs A."/>
            <person name="Gujja S."/>
            <person name="Hansen M."/>
            <person name="Howarth C."/>
            <person name="Imamovic A."/>
            <person name="Larimer J."/>
            <person name="McCowan C."/>
            <person name="Murphy C."/>
            <person name="Pearson M."/>
            <person name="Priest M."/>
            <person name="Roberts A."/>
            <person name="Saif S."/>
            <person name="Shea T."/>
            <person name="Sykes S."/>
            <person name="Wortman J."/>
            <person name="Nusbaum C."/>
            <person name="Birren B."/>
        </authorList>
    </citation>
    <scope>NUCLEOTIDE SEQUENCE [LARGE SCALE GENOMIC DNA]</scope>
    <source>
        <strain evidence="2">CBS 10737</strain>
    </source>
</reference>
<dbReference type="Proteomes" id="UP000094020">
    <property type="component" value="Chromosome 2"/>
</dbReference>
<dbReference type="KEGG" id="kpin:30175145"/>
<dbReference type="AlphaFoldDB" id="A0A1B9HUQ3"/>
<gene>
    <name evidence="2" type="ORF">I206_06776</name>
    <name evidence="3" type="ORF">I206_102131</name>
</gene>
<sequence>MTRSKANRNKNKNKNKSNNKKKNNTSIAYSLDLTTLPSDVLAYLYDHIAQSVDIYTLCKLLLVNSQFNQLFAPALYERIEVNGDNSYQIFYGIDYKVLEEQEWKANKDNKNESYKINLDSHHRKMRSLNLVKSLIISDYDSAMDIAQHLSNEHKAWFKQVEIEFANKSPFAQAMGLISTSLPDNPSVIFNNVENIALGLELLIHPAIYPHCAHHGEFVPDLIASALKKGLDCKNVCYDSRAGDRFHANDEGFGLAIIHIAGEWNHTTSIWHKMNEYPLPCCHARPKYKLYVSDIHETIGPLSHLKDEYPPLAAFIAWYVDMDYWCCAHPRRDERSIIEIAFPDFNGKIPEIQEIIDTGMAIYQDIFWQQTSGEDDMETCMKAAEKRWTERKMSGWFEKYLKVVNLDEAEPCVCCGTK</sequence>
<dbReference type="RefSeq" id="XP_019008221.1">
    <property type="nucleotide sequence ID" value="XM_019158475.1"/>
</dbReference>
<evidence type="ECO:0000313" key="3">
    <source>
        <dbReference type="EMBL" id="WWC68208.1"/>
    </source>
</evidence>
<protein>
    <recommendedName>
        <fullName evidence="5">F-box domain-containing protein</fullName>
    </recommendedName>
</protein>
<evidence type="ECO:0000256" key="1">
    <source>
        <dbReference type="SAM" id="MobiDB-lite"/>
    </source>
</evidence>
<evidence type="ECO:0000313" key="2">
    <source>
        <dbReference type="EMBL" id="OCF47002.1"/>
    </source>
</evidence>